<dbReference type="InterPro" id="IPR036388">
    <property type="entry name" value="WH-like_DNA-bd_sf"/>
</dbReference>
<dbReference type="Pfam" id="PF00126">
    <property type="entry name" value="HTH_1"/>
    <property type="match status" value="1"/>
</dbReference>
<keyword evidence="4" id="KW-0804">Transcription</keyword>
<evidence type="ECO:0000256" key="3">
    <source>
        <dbReference type="ARBA" id="ARBA00023125"/>
    </source>
</evidence>
<dbReference type="SUPFAM" id="SSF53850">
    <property type="entry name" value="Periplasmic binding protein-like II"/>
    <property type="match status" value="1"/>
</dbReference>
<feature type="domain" description="HTH lysR-type" evidence="5">
    <location>
        <begin position="1"/>
        <end position="58"/>
    </location>
</feature>
<dbReference type="Proteomes" id="UP000739180">
    <property type="component" value="Unassembled WGS sequence"/>
</dbReference>
<keyword evidence="3" id="KW-0238">DNA-binding</keyword>
<sequence length="281" mass="30340">MDWESLRHFSLFATHGSLSGTARSLGVEHATVARRIAALEADLQVKLIDRRGRRLVLTPDGERIAAMARAMEAEATAIERVAAGAREALSGEVTISAPPAFAAARLVAPLAALRERHPDLAIRLIGESRSAVLERREADIAIRLSRPEEGDLTIMKLGVMSFRLYASPGYLENVPESEWTFIGYDGPMTLAPHQVKLRDVAAGRRVAFTASTAEIQLSATKAGAGVAILPEFMAEGDDGLVRLSVGQPVFRRDIWLVVHSDMKAAASIRATIEALKSELGK</sequence>
<evidence type="ECO:0000313" key="6">
    <source>
        <dbReference type="EMBL" id="TMW12573.1"/>
    </source>
</evidence>
<dbReference type="Pfam" id="PF03466">
    <property type="entry name" value="LysR_substrate"/>
    <property type="match status" value="1"/>
</dbReference>
<proteinExistence type="inferred from homology"/>
<comment type="similarity">
    <text evidence="1">Belongs to the LysR transcriptional regulatory family.</text>
</comment>
<dbReference type="EMBL" id="VCQT01000032">
    <property type="protein sequence ID" value="TMW12573.1"/>
    <property type="molecule type" value="Genomic_DNA"/>
</dbReference>
<organism evidence="6 7">
    <name type="scientific">Alloalcanivorax gelatiniphagus</name>
    <dbReference type="NCBI Taxonomy" id="1194167"/>
    <lineage>
        <taxon>Bacteria</taxon>
        <taxon>Pseudomonadati</taxon>
        <taxon>Pseudomonadota</taxon>
        <taxon>Gammaproteobacteria</taxon>
        <taxon>Oceanospirillales</taxon>
        <taxon>Alcanivoracaceae</taxon>
        <taxon>Alloalcanivorax</taxon>
    </lineage>
</organism>
<evidence type="ECO:0000259" key="5">
    <source>
        <dbReference type="PROSITE" id="PS50931"/>
    </source>
</evidence>
<reference evidence="6 7" key="1">
    <citation type="submission" date="2019-05" db="EMBL/GenBank/DDBJ databases">
        <title>Genome of Alcanivorax gelatiniphagus, an oil degrading marine bacteria.</title>
        <authorList>
            <person name="Kwon K.K."/>
        </authorList>
    </citation>
    <scope>NUCLEOTIDE SEQUENCE [LARGE SCALE GENOMIC DNA]</scope>
    <source>
        <strain evidence="6 7">MEBiC 08158</strain>
    </source>
</reference>
<dbReference type="PROSITE" id="PS50931">
    <property type="entry name" value="HTH_LYSR"/>
    <property type="match status" value="1"/>
</dbReference>
<evidence type="ECO:0000256" key="2">
    <source>
        <dbReference type="ARBA" id="ARBA00023015"/>
    </source>
</evidence>
<dbReference type="InterPro" id="IPR058163">
    <property type="entry name" value="LysR-type_TF_proteobact-type"/>
</dbReference>
<gene>
    <name evidence="6" type="ORF">FGS76_10065</name>
</gene>
<comment type="caution">
    <text evidence="6">The sequence shown here is derived from an EMBL/GenBank/DDBJ whole genome shotgun (WGS) entry which is preliminary data.</text>
</comment>
<accession>A0ABY2XLE1</accession>
<evidence type="ECO:0000256" key="1">
    <source>
        <dbReference type="ARBA" id="ARBA00009437"/>
    </source>
</evidence>
<name>A0ABY2XLE1_9GAMM</name>
<dbReference type="InterPro" id="IPR005119">
    <property type="entry name" value="LysR_subst-bd"/>
</dbReference>
<dbReference type="PANTHER" id="PTHR30537">
    <property type="entry name" value="HTH-TYPE TRANSCRIPTIONAL REGULATOR"/>
    <property type="match status" value="1"/>
</dbReference>
<dbReference type="Gene3D" id="1.10.10.10">
    <property type="entry name" value="Winged helix-like DNA-binding domain superfamily/Winged helix DNA-binding domain"/>
    <property type="match status" value="1"/>
</dbReference>
<keyword evidence="2" id="KW-0805">Transcription regulation</keyword>
<dbReference type="Gene3D" id="3.40.190.290">
    <property type="match status" value="1"/>
</dbReference>
<dbReference type="InterPro" id="IPR036390">
    <property type="entry name" value="WH_DNA-bd_sf"/>
</dbReference>
<dbReference type="PANTHER" id="PTHR30537:SF3">
    <property type="entry name" value="TRANSCRIPTIONAL REGULATORY PROTEIN"/>
    <property type="match status" value="1"/>
</dbReference>
<keyword evidence="7" id="KW-1185">Reference proteome</keyword>
<protein>
    <submittedName>
        <fullName evidence="6">LysR family transcriptional regulator</fullName>
    </submittedName>
</protein>
<dbReference type="InterPro" id="IPR000847">
    <property type="entry name" value="LysR_HTH_N"/>
</dbReference>
<evidence type="ECO:0000313" key="7">
    <source>
        <dbReference type="Proteomes" id="UP000739180"/>
    </source>
</evidence>
<dbReference type="SUPFAM" id="SSF46785">
    <property type="entry name" value="Winged helix' DNA-binding domain"/>
    <property type="match status" value="1"/>
</dbReference>
<dbReference type="RefSeq" id="WP_138772510.1">
    <property type="nucleotide sequence ID" value="NZ_JBHSSX010000131.1"/>
</dbReference>
<evidence type="ECO:0000256" key="4">
    <source>
        <dbReference type="ARBA" id="ARBA00023163"/>
    </source>
</evidence>